<organism evidence="4 5">
    <name type="scientific">Nocardioides guangzhouensis</name>
    <dbReference type="NCBI Taxonomy" id="2497878"/>
    <lineage>
        <taxon>Bacteria</taxon>
        <taxon>Bacillati</taxon>
        <taxon>Actinomycetota</taxon>
        <taxon>Actinomycetes</taxon>
        <taxon>Propionibacteriales</taxon>
        <taxon>Nocardioidaceae</taxon>
        <taxon>Nocardioides</taxon>
    </lineage>
</organism>
<dbReference type="GO" id="GO:0030313">
    <property type="term" value="C:cell envelope"/>
    <property type="evidence" value="ECO:0007669"/>
    <property type="project" value="UniProtKB-SubCell"/>
</dbReference>
<evidence type="ECO:0000313" key="5">
    <source>
        <dbReference type="Proteomes" id="UP000295198"/>
    </source>
</evidence>
<protein>
    <submittedName>
        <fullName evidence="4">LppX_LprAFG lipoprotein</fullName>
    </submittedName>
</protein>
<keyword evidence="3" id="KW-1003">Cell membrane</keyword>
<dbReference type="Gene3D" id="2.50.20.20">
    <property type="match status" value="1"/>
</dbReference>
<sequence length="239" mass="24967">MPRTRDVVAGGPLAVASLVLSLGLAGCTGDKASSVSEGKDPQEVMAQAKKTLDETSGVRLDLSTKDLPSGVQGLTNAEGVGVHPPGFEGQITVEVSGLSVDVDVIATDGKVWIKYLVPTFQQADPADYGAPDPADLMATSGGLSDLLVNTDGLEKGDEVRGGENNEEILTEYNGTVPASFVETVIPSATGDDFDATYTVSSNGELREAKLTGEFYPDADELTYSITFDDYGTKKDIQAP</sequence>
<evidence type="ECO:0000256" key="1">
    <source>
        <dbReference type="ARBA" id="ARBA00004196"/>
    </source>
</evidence>
<dbReference type="AlphaFoldDB" id="A0A4Q4ZFP1"/>
<gene>
    <name evidence="4" type="ORF">EKO23_06830</name>
</gene>
<dbReference type="OrthoDB" id="5143207at2"/>
<keyword evidence="3" id="KW-0472">Membrane</keyword>
<comment type="similarity">
    <text evidence="2">Belongs to the LppX/LprAFG lipoprotein family.</text>
</comment>
<dbReference type="RefSeq" id="WP_134715537.1">
    <property type="nucleotide sequence ID" value="NZ_SDKM01000008.1"/>
</dbReference>
<evidence type="ECO:0000256" key="3">
    <source>
        <dbReference type="ARBA" id="ARBA00022475"/>
    </source>
</evidence>
<proteinExistence type="inferred from homology"/>
<reference evidence="4 5" key="1">
    <citation type="submission" date="2019-01" db="EMBL/GenBank/DDBJ databases">
        <title>Nocardioides guangzhouensis sp. nov., an actinobacterium isolated from soil.</title>
        <authorList>
            <person name="Fu Y."/>
            <person name="Cai Y."/>
            <person name="Lin Z."/>
            <person name="Chen P."/>
        </authorList>
    </citation>
    <scope>NUCLEOTIDE SEQUENCE [LARGE SCALE GENOMIC DNA]</scope>
    <source>
        <strain evidence="4 5">130</strain>
    </source>
</reference>
<evidence type="ECO:0000313" key="4">
    <source>
        <dbReference type="EMBL" id="RYP86990.1"/>
    </source>
</evidence>
<dbReference type="Pfam" id="PF07161">
    <property type="entry name" value="LppX_LprAFG"/>
    <property type="match status" value="1"/>
</dbReference>
<dbReference type="SUPFAM" id="SSF89392">
    <property type="entry name" value="Prokaryotic lipoproteins and lipoprotein localization factors"/>
    <property type="match status" value="1"/>
</dbReference>
<comment type="subcellular location">
    <subcellularLocation>
        <location evidence="1">Cell envelope</location>
    </subcellularLocation>
</comment>
<evidence type="ECO:0000256" key="2">
    <source>
        <dbReference type="ARBA" id="ARBA00009194"/>
    </source>
</evidence>
<dbReference type="Proteomes" id="UP000295198">
    <property type="component" value="Unassembled WGS sequence"/>
</dbReference>
<dbReference type="EMBL" id="SDKM01000008">
    <property type="protein sequence ID" value="RYP86990.1"/>
    <property type="molecule type" value="Genomic_DNA"/>
</dbReference>
<dbReference type="InterPro" id="IPR009830">
    <property type="entry name" value="LppX/LprAFG"/>
</dbReference>
<keyword evidence="5" id="KW-1185">Reference proteome</keyword>
<dbReference type="PROSITE" id="PS51257">
    <property type="entry name" value="PROKAR_LIPOPROTEIN"/>
    <property type="match status" value="1"/>
</dbReference>
<keyword evidence="4" id="KW-0449">Lipoprotein</keyword>
<comment type="caution">
    <text evidence="4">The sequence shown here is derived from an EMBL/GenBank/DDBJ whole genome shotgun (WGS) entry which is preliminary data.</text>
</comment>
<name>A0A4Q4ZFP1_9ACTN</name>
<accession>A0A4Q4ZFP1</accession>
<dbReference type="InterPro" id="IPR029046">
    <property type="entry name" value="LolA/LolB/LppX"/>
</dbReference>
<dbReference type="CDD" id="cd16334">
    <property type="entry name" value="LppX-like"/>
    <property type="match status" value="1"/>
</dbReference>